<protein>
    <recommendedName>
        <fullName evidence="3">DUF8173 domain-containing protein</fullName>
    </recommendedName>
</protein>
<feature type="transmembrane region" description="Helical" evidence="2">
    <location>
        <begin position="33"/>
        <end position="53"/>
    </location>
</feature>
<evidence type="ECO:0000259" key="3">
    <source>
        <dbReference type="Pfam" id="PF26514"/>
    </source>
</evidence>
<feature type="domain" description="DUF8173" evidence="3">
    <location>
        <begin position="11"/>
        <end position="186"/>
    </location>
</feature>
<dbReference type="eggNOG" id="arCOG04555">
    <property type="taxonomic scope" value="Archaea"/>
</dbReference>
<evidence type="ECO:0000313" key="4">
    <source>
        <dbReference type="EMBL" id="ELY59063.1"/>
    </source>
</evidence>
<dbReference type="Pfam" id="PF26514">
    <property type="entry name" value="DUF8173"/>
    <property type="match status" value="1"/>
</dbReference>
<feature type="transmembrane region" description="Helical" evidence="2">
    <location>
        <begin position="73"/>
        <end position="93"/>
    </location>
</feature>
<dbReference type="Proteomes" id="UP000011602">
    <property type="component" value="Unassembled WGS sequence"/>
</dbReference>
<feature type="compositionally biased region" description="Acidic residues" evidence="1">
    <location>
        <begin position="273"/>
        <end position="289"/>
    </location>
</feature>
<evidence type="ECO:0000313" key="5">
    <source>
        <dbReference type="Proteomes" id="UP000011602"/>
    </source>
</evidence>
<name>L9XEK0_9EURY</name>
<feature type="compositionally biased region" description="Low complexity" evidence="1">
    <location>
        <begin position="201"/>
        <end position="224"/>
    </location>
</feature>
<dbReference type="AlphaFoldDB" id="L9XEK0"/>
<keyword evidence="5" id="KW-1185">Reference proteome</keyword>
<evidence type="ECO:0000256" key="2">
    <source>
        <dbReference type="SAM" id="Phobius"/>
    </source>
</evidence>
<accession>L9XEK0</accession>
<keyword evidence="2" id="KW-1133">Transmembrane helix</keyword>
<dbReference type="InterPro" id="IPR058486">
    <property type="entry name" value="DUF8173"/>
</dbReference>
<comment type="caution">
    <text evidence="4">The sequence shown here is derived from an EMBL/GenBank/DDBJ whole genome shotgun (WGS) entry which is preliminary data.</text>
</comment>
<feature type="region of interest" description="Disordered" evidence="1">
    <location>
        <begin position="196"/>
        <end position="323"/>
    </location>
</feature>
<dbReference type="OrthoDB" id="188169at2157"/>
<organism evidence="4 5">
    <name type="scientific">Natronolimnohabitans innermongolicus JCM 12255</name>
    <dbReference type="NCBI Taxonomy" id="1227499"/>
    <lineage>
        <taxon>Archaea</taxon>
        <taxon>Methanobacteriati</taxon>
        <taxon>Methanobacteriota</taxon>
        <taxon>Stenosarchaea group</taxon>
        <taxon>Halobacteria</taxon>
        <taxon>Halobacteriales</taxon>
        <taxon>Natrialbaceae</taxon>
        <taxon>Natronolimnohabitans</taxon>
    </lineage>
</organism>
<keyword evidence="2" id="KW-0472">Membrane</keyword>
<feature type="transmembrane region" description="Helical" evidence="2">
    <location>
        <begin position="113"/>
        <end position="132"/>
    </location>
</feature>
<sequence length="323" mass="32991">MSPLSAADTDVVATAIEAPAALSSLEASLSGPLGIALGSTALAVTIGVVLLAAAPTTVRSVNDELSRSPDRTLAAGFLGFFGALVVAAGPLMAATLLEHPLVTPFAILSVPGLLAWGLLWVVGGCLGAIAVGDRLVRRLGIGGESPSLGWGIAGGGVVLGASQAVPVVGALVAMGCATAATGVFLRRRFDVDGRLFDGPESAPTPTATPTRSATAPAPSPARSPGQTAGWEADRSRPTDGVWEESAQTGDARAGAETSTTRWTADGDGRTADSDDWTVDDWEWETDDSGEDKGTDENENETKDARSNDEWTKRGKDGEAGNRR</sequence>
<gene>
    <name evidence="4" type="ORF">C493_05415</name>
</gene>
<proteinExistence type="predicted"/>
<dbReference type="RefSeq" id="WP_007258386.1">
    <property type="nucleotide sequence ID" value="NZ_AOHZ01000030.1"/>
</dbReference>
<dbReference type="EMBL" id="AOHZ01000030">
    <property type="protein sequence ID" value="ELY59063.1"/>
    <property type="molecule type" value="Genomic_DNA"/>
</dbReference>
<feature type="transmembrane region" description="Helical" evidence="2">
    <location>
        <begin position="139"/>
        <end position="161"/>
    </location>
</feature>
<feature type="compositionally biased region" description="Basic and acidic residues" evidence="1">
    <location>
        <begin position="290"/>
        <end position="323"/>
    </location>
</feature>
<feature type="transmembrane region" description="Helical" evidence="2">
    <location>
        <begin position="167"/>
        <end position="185"/>
    </location>
</feature>
<evidence type="ECO:0000256" key="1">
    <source>
        <dbReference type="SAM" id="MobiDB-lite"/>
    </source>
</evidence>
<reference evidence="4 5" key="1">
    <citation type="journal article" date="2014" name="PLoS Genet.">
        <title>Phylogenetically driven sequencing of extremely halophilic archaea reveals strategies for static and dynamic osmo-response.</title>
        <authorList>
            <person name="Becker E.A."/>
            <person name="Seitzer P.M."/>
            <person name="Tritt A."/>
            <person name="Larsen D."/>
            <person name="Krusor M."/>
            <person name="Yao A.I."/>
            <person name="Wu D."/>
            <person name="Madern D."/>
            <person name="Eisen J.A."/>
            <person name="Darling A.E."/>
            <person name="Facciotti M.T."/>
        </authorList>
    </citation>
    <scope>NUCLEOTIDE SEQUENCE [LARGE SCALE GENOMIC DNA]</scope>
    <source>
        <strain evidence="4 5">JCM 12255</strain>
    </source>
</reference>
<keyword evidence="2" id="KW-0812">Transmembrane</keyword>